<dbReference type="GO" id="GO:0005669">
    <property type="term" value="C:transcription factor TFIID complex"/>
    <property type="evidence" value="ECO:0007669"/>
    <property type="project" value="InterPro"/>
</dbReference>
<evidence type="ECO:0000313" key="2">
    <source>
        <dbReference type="Proteomes" id="UP001418222"/>
    </source>
</evidence>
<name>A0AAP0BNR9_9ASPA</name>
<keyword evidence="2" id="KW-1185">Reference proteome</keyword>
<dbReference type="InterPro" id="IPR037794">
    <property type="entry name" value="TAF12"/>
</dbReference>
<proteinExistence type="predicted"/>
<dbReference type="GO" id="GO:0017025">
    <property type="term" value="F:TBP-class protein binding"/>
    <property type="evidence" value="ECO:0007669"/>
    <property type="project" value="TreeGrafter"/>
</dbReference>
<dbReference type="PANTHER" id="PTHR12264">
    <property type="entry name" value="TRANSCRIPTION INITIATION FACTOR TFIID SUBUNIT 12"/>
    <property type="match status" value="1"/>
</dbReference>
<organism evidence="1 2">
    <name type="scientific">Platanthera zijinensis</name>
    <dbReference type="NCBI Taxonomy" id="2320716"/>
    <lineage>
        <taxon>Eukaryota</taxon>
        <taxon>Viridiplantae</taxon>
        <taxon>Streptophyta</taxon>
        <taxon>Embryophyta</taxon>
        <taxon>Tracheophyta</taxon>
        <taxon>Spermatophyta</taxon>
        <taxon>Magnoliopsida</taxon>
        <taxon>Liliopsida</taxon>
        <taxon>Asparagales</taxon>
        <taxon>Orchidaceae</taxon>
        <taxon>Orchidoideae</taxon>
        <taxon>Orchideae</taxon>
        <taxon>Orchidinae</taxon>
        <taxon>Platanthera</taxon>
    </lineage>
</organism>
<accession>A0AAP0BNR9</accession>
<dbReference type="Proteomes" id="UP001418222">
    <property type="component" value="Unassembled WGS sequence"/>
</dbReference>
<dbReference type="GO" id="GO:0003677">
    <property type="term" value="F:DNA binding"/>
    <property type="evidence" value="ECO:0007669"/>
    <property type="project" value="TreeGrafter"/>
</dbReference>
<dbReference type="GO" id="GO:0000124">
    <property type="term" value="C:SAGA complex"/>
    <property type="evidence" value="ECO:0007669"/>
    <property type="project" value="InterPro"/>
</dbReference>
<dbReference type="GO" id="GO:0051123">
    <property type="term" value="P:RNA polymerase II preinitiation complex assembly"/>
    <property type="evidence" value="ECO:0007669"/>
    <property type="project" value="TreeGrafter"/>
</dbReference>
<dbReference type="PANTHER" id="PTHR12264:SF26">
    <property type="entry name" value="TRANSCRIPTION INITIATION FACTOR TFIID SUBUNIT 12B"/>
    <property type="match status" value="1"/>
</dbReference>
<evidence type="ECO:0000313" key="1">
    <source>
        <dbReference type="EMBL" id="KAK8944591.1"/>
    </source>
</evidence>
<comment type="caution">
    <text evidence="1">The sequence shown here is derived from an EMBL/GenBank/DDBJ whole genome shotgun (WGS) entry which is preliminary data.</text>
</comment>
<dbReference type="AlphaFoldDB" id="A0AAP0BNR9"/>
<dbReference type="EMBL" id="JBBWWQ010000006">
    <property type="protein sequence ID" value="KAK8944591.1"/>
    <property type="molecule type" value="Genomic_DNA"/>
</dbReference>
<reference evidence="1 2" key="1">
    <citation type="journal article" date="2022" name="Nat. Plants">
        <title>Genomes of leafy and leafless Platanthera orchids illuminate the evolution of mycoheterotrophy.</title>
        <authorList>
            <person name="Li M.H."/>
            <person name="Liu K.W."/>
            <person name="Li Z."/>
            <person name="Lu H.C."/>
            <person name="Ye Q.L."/>
            <person name="Zhang D."/>
            <person name="Wang J.Y."/>
            <person name="Li Y.F."/>
            <person name="Zhong Z.M."/>
            <person name="Liu X."/>
            <person name="Yu X."/>
            <person name="Liu D.K."/>
            <person name="Tu X.D."/>
            <person name="Liu B."/>
            <person name="Hao Y."/>
            <person name="Liao X.Y."/>
            <person name="Jiang Y.T."/>
            <person name="Sun W.H."/>
            <person name="Chen J."/>
            <person name="Chen Y.Q."/>
            <person name="Ai Y."/>
            <person name="Zhai J.W."/>
            <person name="Wu S.S."/>
            <person name="Zhou Z."/>
            <person name="Hsiao Y.Y."/>
            <person name="Wu W.L."/>
            <person name="Chen Y.Y."/>
            <person name="Lin Y.F."/>
            <person name="Hsu J.L."/>
            <person name="Li C.Y."/>
            <person name="Wang Z.W."/>
            <person name="Zhao X."/>
            <person name="Zhong W.Y."/>
            <person name="Ma X.K."/>
            <person name="Ma L."/>
            <person name="Huang J."/>
            <person name="Chen G.Z."/>
            <person name="Huang M.Z."/>
            <person name="Huang L."/>
            <person name="Peng D.H."/>
            <person name="Luo Y.B."/>
            <person name="Zou S.Q."/>
            <person name="Chen S.P."/>
            <person name="Lan S."/>
            <person name="Tsai W.C."/>
            <person name="Van de Peer Y."/>
            <person name="Liu Z.J."/>
        </authorList>
    </citation>
    <scope>NUCLEOTIDE SEQUENCE [LARGE SCALE GENOMIC DNA]</scope>
    <source>
        <strain evidence="1">Lor287</strain>
    </source>
</reference>
<gene>
    <name evidence="1" type="ORF">KSP39_PZI007603</name>
</gene>
<protein>
    <submittedName>
        <fullName evidence="1">Uncharacterized protein</fullName>
    </submittedName>
</protein>
<sequence>MLAQPRQKAALMQGAQFHVANSSGQTVQGMQAMGVIGSLGLNSQIRANGSLSYGQQRLTPAQLRLQLSQQAALTSPQKLASQSLQRGSSLAAMSPQLSGLTQNGQSTVVQGNISQQQWFKANTSRVTISGVSILSYPTATAKTAAACHLTSAALLPSTPSKIFRSEPATDFSIGTTTSTTGDCSTTTAGSPVTSAAAASSIAAVSAASPATAISTGSRPCSFKIFDGITAGHTCFWHKLDW</sequence>